<protein>
    <submittedName>
        <fullName evidence="1">Unannotated protein</fullName>
    </submittedName>
</protein>
<gene>
    <name evidence="1" type="ORF">UFOPK3879_00591</name>
</gene>
<accession>A0A6J7L203</accession>
<proteinExistence type="predicted"/>
<name>A0A6J7L203_9ZZZZ</name>
<dbReference type="AlphaFoldDB" id="A0A6J7L203"/>
<reference evidence="1" key="1">
    <citation type="submission" date="2020-05" db="EMBL/GenBank/DDBJ databases">
        <authorList>
            <person name="Chiriac C."/>
            <person name="Salcher M."/>
            <person name="Ghai R."/>
            <person name="Kavagutti S V."/>
        </authorList>
    </citation>
    <scope>NUCLEOTIDE SEQUENCE</scope>
</reference>
<dbReference type="EMBL" id="CAFBNR010000020">
    <property type="protein sequence ID" value="CAB4960772.1"/>
    <property type="molecule type" value="Genomic_DNA"/>
</dbReference>
<sequence>MNYAESMRRISYLSIVSLLAVAVVFTSSAPVKAETKTVYIFNTAFATNKVLGFCEPASTKGCIDSMSIDGNQLTQTAIQSSADYSIAGGLYSIPCRFLDTQATTCEAPYMVIYPRGGPTATPIGSQVIGEVTINFRRKAGDEPTARIGAMISNGLVKSFSPAAPGIRDVASIVVSPTMTHDYQATGGSSCSGWVPTIDLCTIGEKATHSYSNKVVMILLPGFRNSVVPSDEVVSNCTIDITNNCVVNVFDPMSLGGWMDTDAPIFGIASTDRLTGAAQLKIAGPHFQMDQVEVTRTPGACPYIKSICDGTPPNQVWPETITTVVKNIEPILNLSTFRAFIPSGYLMNSYGLTPAQVNATTLPVRRTVGTDQTNPATTYTPVAGGVQIITTGIGFSVPVISMSRVLTVKKGTKISSTALIKAAGLYQANKLWKFVIVPSKIDGVTKSGTSFVFTKKKTLTLVINYKPNKKTVATRTLQVQVG</sequence>
<evidence type="ECO:0000313" key="1">
    <source>
        <dbReference type="EMBL" id="CAB4960772.1"/>
    </source>
</evidence>
<organism evidence="1">
    <name type="scientific">freshwater metagenome</name>
    <dbReference type="NCBI Taxonomy" id="449393"/>
    <lineage>
        <taxon>unclassified sequences</taxon>
        <taxon>metagenomes</taxon>
        <taxon>ecological metagenomes</taxon>
    </lineage>
</organism>